<accession>A0A392VIK8</accession>
<evidence type="ECO:0000313" key="2">
    <source>
        <dbReference type="Proteomes" id="UP000265520"/>
    </source>
</evidence>
<comment type="caution">
    <text evidence="1">The sequence shown here is derived from an EMBL/GenBank/DDBJ whole genome shotgun (WGS) entry which is preliminary data.</text>
</comment>
<dbReference type="EMBL" id="LXQA011149828">
    <property type="protein sequence ID" value="MCI86801.1"/>
    <property type="molecule type" value="Genomic_DNA"/>
</dbReference>
<dbReference type="Proteomes" id="UP000265520">
    <property type="component" value="Unassembled WGS sequence"/>
</dbReference>
<evidence type="ECO:0000313" key="1">
    <source>
        <dbReference type="EMBL" id="MCI86801.1"/>
    </source>
</evidence>
<feature type="non-terminal residue" evidence="1">
    <location>
        <position position="1"/>
    </location>
</feature>
<sequence>VLQMGYRCVSSNLTRDDDRKQWR</sequence>
<name>A0A392VIK8_9FABA</name>
<dbReference type="AlphaFoldDB" id="A0A392VIK8"/>
<keyword evidence="2" id="KW-1185">Reference proteome</keyword>
<proteinExistence type="predicted"/>
<organism evidence="1 2">
    <name type="scientific">Trifolium medium</name>
    <dbReference type="NCBI Taxonomy" id="97028"/>
    <lineage>
        <taxon>Eukaryota</taxon>
        <taxon>Viridiplantae</taxon>
        <taxon>Streptophyta</taxon>
        <taxon>Embryophyta</taxon>
        <taxon>Tracheophyta</taxon>
        <taxon>Spermatophyta</taxon>
        <taxon>Magnoliopsida</taxon>
        <taxon>eudicotyledons</taxon>
        <taxon>Gunneridae</taxon>
        <taxon>Pentapetalae</taxon>
        <taxon>rosids</taxon>
        <taxon>fabids</taxon>
        <taxon>Fabales</taxon>
        <taxon>Fabaceae</taxon>
        <taxon>Papilionoideae</taxon>
        <taxon>50 kb inversion clade</taxon>
        <taxon>NPAAA clade</taxon>
        <taxon>Hologalegina</taxon>
        <taxon>IRL clade</taxon>
        <taxon>Trifolieae</taxon>
        <taxon>Trifolium</taxon>
    </lineage>
</organism>
<reference evidence="1 2" key="1">
    <citation type="journal article" date="2018" name="Front. Plant Sci.">
        <title>Red Clover (Trifolium pratense) and Zigzag Clover (T. medium) - A Picture of Genomic Similarities and Differences.</title>
        <authorList>
            <person name="Dluhosova J."/>
            <person name="Istvanek J."/>
            <person name="Nedelnik J."/>
            <person name="Repkova J."/>
        </authorList>
    </citation>
    <scope>NUCLEOTIDE SEQUENCE [LARGE SCALE GENOMIC DNA]</scope>
    <source>
        <strain evidence="2">cv. 10/8</strain>
        <tissue evidence="1">Leaf</tissue>
    </source>
</reference>
<protein>
    <submittedName>
        <fullName evidence="1">Uncharacterized protein</fullName>
    </submittedName>
</protein>